<dbReference type="InParanoid" id="A0A078AFT8"/>
<organism evidence="2 3">
    <name type="scientific">Stylonychia lemnae</name>
    <name type="common">Ciliate</name>
    <dbReference type="NCBI Taxonomy" id="5949"/>
    <lineage>
        <taxon>Eukaryota</taxon>
        <taxon>Sar</taxon>
        <taxon>Alveolata</taxon>
        <taxon>Ciliophora</taxon>
        <taxon>Intramacronucleata</taxon>
        <taxon>Spirotrichea</taxon>
        <taxon>Stichotrichia</taxon>
        <taxon>Sporadotrichida</taxon>
        <taxon>Oxytrichidae</taxon>
        <taxon>Stylonychinae</taxon>
        <taxon>Stylonychia</taxon>
    </lineage>
</organism>
<dbReference type="AlphaFoldDB" id="A0A078AFT8"/>
<sequence>MNITQNRDPRVPFDINYSQSLVKSNFKLSSCVHSQNNKLMGQLIGNRYELLRFLEIGMQTTPLMEESAQWKQKIRWVNQRIKIGLKHSQLSKRQRNRALELDYLRKKNNLNGERAHTQESIQSSRVPKFTFGDASLERSMLYDQSISYTANTNTRSKENYVPPPSTTKPLPSKRISNKLLWNHEKTQQLNRSSFDEQSNTTNLTTLVNQISLNNSPKRQRNLRELKFQRSNFNRLQYQNISQLIQTNSNLRSNSPSVLIDNNLITEQSLNVNSIGNVSNRVTIDKINVSYLECHNNPFQTLSLQERLKSFKNKLISTNFEKKFRQRLALMNSTQRSSIEASPKNQNNMPNKFIVFRNRKNSEFKRQLQTSHVMTREYNNTDIQAAQTFRNKQAHTRVPSRFQNNKILDLDDDEPAQEQSTFLTQAQSNQNLQRNLQFLQERQKEKSKKYDEYQRQRDQRNKEIDEQLNRESSTLKLINQLLDSSQYIVPKVGEMNKKESHIALNDQLDKSNSANLSSNATPNKGLPVNVDEEFFQRVQLLKNSAGTNNIPLKAKQYYKQEGMLEKLLVLDRLDKNLHMKIEAQQIFPQNKQDSQLESIYNVSTIEHNRRQKQGKKLTRFKVI</sequence>
<protein>
    <submittedName>
        <fullName evidence="2">Uncharacterized protein</fullName>
    </submittedName>
</protein>
<evidence type="ECO:0000313" key="3">
    <source>
        <dbReference type="Proteomes" id="UP000039865"/>
    </source>
</evidence>
<feature type="region of interest" description="Disordered" evidence="1">
    <location>
        <begin position="153"/>
        <end position="172"/>
    </location>
</feature>
<keyword evidence="3" id="KW-1185">Reference proteome</keyword>
<dbReference type="Proteomes" id="UP000039865">
    <property type="component" value="Unassembled WGS sequence"/>
</dbReference>
<name>A0A078AFT8_STYLE</name>
<evidence type="ECO:0000313" key="2">
    <source>
        <dbReference type="EMBL" id="CDW80701.1"/>
    </source>
</evidence>
<evidence type="ECO:0000256" key="1">
    <source>
        <dbReference type="SAM" id="MobiDB-lite"/>
    </source>
</evidence>
<accession>A0A078AFT8</accession>
<proteinExistence type="predicted"/>
<gene>
    <name evidence="2" type="primary">Contig12493.g13329</name>
    <name evidence="2" type="ORF">STYLEM_9704</name>
</gene>
<feature type="region of interest" description="Disordered" evidence="1">
    <location>
        <begin position="441"/>
        <end position="467"/>
    </location>
</feature>
<reference evidence="2 3" key="1">
    <citation type="submission" date="2014-06" db="EMBL/GenBank/DDBJ databases">
        <authorList>
            <person name="Swart Estienne"/>
        </authorList>
    </citation>
    <scope>NUCLEOTIDE SEQUENCE [LARGE SCALE GENOMIC DNA]</scope>
    <source>
        <strain evidence="2 3">130c</strain>
    </source>
</reference>
<dbReference type="EMBL" id="CCKQ01009233">
    <property type="protein sequence ID" value="CDW80701.1"/>
    <property type="molecule type" value="Genomic_DNA"/>
</dbReference>